<evidence type="ECO:0000256" key="8">
    <source>
        <dbReference type="ARBA" id="ARBA00022919"/>
    </source>
</evidence>
<comment type="pathway">
    <text evidence="2">Lipid metabolism; sphingolipid metabolism.</text>
</comment>
<dbReference type="EMBL" id="JAEPRE010000172">
    <property type="protein sequence ID" value="KAG2231011.1"/>
    <property type="molecule type" value="Genomic_DNA"/>
</dbReference>
<dbReference type="SUPFAM" id="SSF53383">
    <property type="entry name" value="PLP-dependent transferases"/>
    <property type="match status" value="1"/>
</dbReference>
<dbReference type="OrthoDB" id="3168162at2759"/>
<evidence type="ECO:0000256" key="1">
    <source>
        <dbReference type="ARBA" id="ARBA00001933"/>
    </source>
</evidence>
<dbReference type="InterPro" id="IPR015421">
    <property type="entry name" value="PyrdxlP-dep_Trfase_major"/>
</dbReference>
<name>A0A8H7SL42_9FUNG</name>
<dbReference type="GO" id="GO:0016020">
    <property type="term" value="C:membrane"/>
    <property type="evidence" value="ECO:0007669"/>
    <property type="project" value="GOC"/>
</dbReference>
<dbReference type="EC" id="2.3.1.50" evidence="5"/>
<dbReference type="InterPro" id="IPR015424">
    <property type="entry name" value="PyrdxlP-dep_Trfase"/>
</dbReference>
<evidence type="ECO:0000256" key="5">
    <source>
        <dbReference type="ARBA" id="ARBA00013220"/>
    </source>
</evidence>
<dbReference type="GO" id="GO:0046513">
    <property type="term" value="P:ceramide biosynthetic process"/>
    <property type="evidence" value="ECO:0007669"/>
    <property type="project" value="TreeGrafter"/>
</dbReference>
<accession>A0A8H7SL42</accession>
<dbReference type="Proteomes" id="UP000613177">
    <property type="component" value="Unassembled WGS sequence"/>
</dbReference>
<dbReference type="GO" id="GO:0005783">
    <property type="term" value="C:endoplasmic reticulum"/>
    <property type="evidence" value="ECO:0007669"/>
    <property type="project" value="TreeGrafter"/>
</dbReference>
<keyword evidence="7" id="KW-0663">Pyridoxal phosphate</keyword>
<evidence type="ECO:0000313" key="13">
    <source>
        <dbReference type="Proteomes" id="UP000613177"/>
    </source>
</evidence>
<evidence type="ECO:0000256" key="4">
    <source>
        <dbReference type="ARBA" id="ARBA00008392"/>
    </source>
</evidence>
<comment type="cofactor">
    <cofactor evidence="1">
        <name>pyridoxal 5'-phosphate</name>
        <dbReference type="ChEBI" id="CHEBI:597326"/>
    </cofactor>
</comment>
<dbReference type="Gene3D" id="3.90.1150.10">
    <property type="entry name" value="Aspartate Aminotransferase, domain 1"/>
    <property type="match status" value="1"/>
</dbReference>
<evidence type="ECO:0000313" key="12">
    <source>
        <dbReference type="EMBL" id="KAG2231011.1"/>
    </source>
</evidence>
<comment type="caution">
    <text evidence="12">The sequence shown here is derived from an EMBL/GenBank/DDBJ whole genome shotgun (WGS) entry which is preliminary data.</text>
</comment>
<dbReference type="InterPro" id="IPR015422">
    <property type="entry name" value="PyrdxlP-dep_Trfase_small"/>
</dbReference>
<protein>
    <recommendedName>
        <fullName evidence="5">serine C-palmitoyltransferase</fullName>
        <ecNumber evidence="5">2.3.1.50</ecNumber>
    </recommendedName>
</protein>
<keyword evidence="8" id="KW-0746">Sphingolipid metabolism</keyword>
<proteinExistence type="inferred from homology"/>
<evidence type="ECO:0000259" key="11">
    <source>
        <dbReference type="Pfam" id="PF00155"/>
    </source>
</evidence>
<dbReference type="GO" id="GO:0046512">
    <property type="term" value="P:sphingosine biosynthetic process"/>
    <property type="evidence" value="ECO:0007669"/>
    <property type="project" value="TreeGrafter"/>
</dbReference>
<comment type="similarity">
    <text evidence="4">Belongs to the class-II pyridoxal-phosphate-dependent aminotransferase family.</text>
</comment>
<dbReference type="InterPro" id="IPR050087">
    <property type="entry name" value="AON_synthase_class-II"/>
</dbReference>
<sequence length="522" mass="58655">MEQNEQIVHEHAVFINSTVNSVYNLIVAIPGSHLAISYLKNAYQNDPFRVALELFLVFFAIKYMLSRKYKPNDNNVVLTEKEVDDLVDEWQPEPLAPKLTAYDRFNLEKTPMIVGAQSAKAKVVGHTKPLMNLASSNYLNLVASEQIRQKAVETLRNYGVGSCGPPGFYGTIDVHMDLERDISRFLGTDDAIIYAQGFSTISSVIPAFAKRGDYLVVDDGVSFAIQKGVQISRSIIRTFKHNDMEDLERVLNDINTEHIVNKKRLTRRFIVTEGLFANFGDIAPLDRLVELKKKFKYRLILDESQSIGVLGRRGAGLTDLYNIDAKEIDMISGSLSNAICGSGGFCAGSVEVIDHQRLSGSAYCFSASMPAMLAVSASEAFRIIEQQPQLLKELSERTLAFRQVLTHKSLEPYIFLESGEMNCPSPFFHIRVKTSYLQVHTLDNEDKVSREAEERLLQDVVDECAYQGVLVTRSKYVYEQEQNCPRPSIKISITIGLNKKENDKAANTVKSAIVKVFGKWRK</sequence>
<evidence type="ECO:0000256" key="6">
    <source>
        <dbReference type="ARBA" id="ARBA00022679"/>
    </source>
</evidence>
<evidence type="ECO:0000256" key="10">
    <source>
        <dbReference type="ARBA" id="ARBA00023315"/>
    </source>
</evidence>
<keyword evidence="13" id="KW-1185">Reference proteome</keyword>
<dbReference type="AlphaFoldDB" id="A0A8H7SL42"/>
<dbReference type="Gene3D" id="3.40.640.10">
    <property type="entry name" value="Type I PLP-dependent aspartate aminotransferase-like (Major domain)"/>
    <property type="match status" value="1"/>
</dbReference>
<evidence type="ECO:0000256" key="9">
    <source>
        <dbReference type="ARBA" id="ARBA00023098"/>
    </source>
</evidence>
<dbReference type="InterPro" id="IPR004839">
    <property type="entry name" value="Aminotransferase_I/II_large"/>
</dbReference>
<dbReference type="Pfam" id="PF00155">
    <property type="entry name" value="Aminotran_1_2"/>
    <property type="match status" value="1"/>
</dbReference>
<keyword evidence="9" id="KW-0443">Lipid metabolism</keyword>
<keyword evidence="10" id="KW-0012">Acyltransferase</keyword>
<organism evidence="12 13">
    <name type="scientific">Thamnidium elegans</name>
    <dbReference type="NCBI Taxonomy" id="101142"/>
    <lineage>
        <taxon>Eukaryota</taxon>
        <taxon>Fungi</taxon>
        <taxon>Fungi incertae sedis</taxon>
        <taxon>Mucoromycota</taxon>
        <taxon>Mucoromycotina</taxon>
        <taxon>Mucoromycetes</taxon>
        <taxon>Mucorales</taxon>
        <taxon>Mucorineae</taxon>
        <taxon>Mucoraceae</taxon>
        <taxon>Thamnidium</taxon>
    </lineage>
</organism>
<keyword evidence="6" id="KW-0808">Transferase</keyword>
<dbReference type="GO" id="GO:0030170">
    <property type="term" value="F:pyridoxal phosphate binding"/>
    <property type="evidence" value="ECO:0007669"/>
    <property type="project" value="InterPro"/>
</dbReference>
<dbReference type="GO" id="GO:0004758">
    <property type="term" value="F:serine C-palmitoyltransferase activity"/>
    <property type="evidence" value="ECO:0007669"/>
    <property type="project" value="TreeGrafter"/>
</dbReference>
<evidence type="ECO:0000256" key="2">
    <source>
        <dbReference type="ARBA" id="ARBA00004760"/>
    </source>
</evidence>
<evidence type="ECO:0000256" key="3">
    <source>
        <dbReference type="ARBA" id="ARBA00004991"/>
    </source>
</evidence>
<comment type="pathway">
    <text evidence="3">Sphingolipid metabolism.</text>
</comment>
<feature type="domain" description="Aminotransferase class I/classII large" evidence="11">
    <location>
        <begin position="129"/>
        <end position="507"/>
    </location>
</feature>
<dbReference type="PANTHER" id="PTHR13693:SF2">
    <property type="entry name" value="SERINE PALMITOYLTRANSFERASE 1"/>
    <property type="match status" value="1"/>
</dbReference>
<reference evidence="12" key="1">
    <citation type="submission" date="2021-01" db="EMBL/GenBank/DDBJ databases">
        <title>Metabolic potential, ecology and presence of endohyphal bacteria is reflected in genomic diversity of Mucoromycotina.</title>
        <authorList>
            <person name="Muszewska A."/>
            <person name="Okrasinska A."/>
            <person name="Steczkiewicz K."/>
            <person name="Drgas O."/>
            <person name="Orlowska M."/>
            <person name="Perlinska-Lenart U."/>
            <person name="Aleksandrzak-Piekarczyk T."/>
            <person name="Szatraj K."/>
            <person name="Zielenkiewicz U."/>
            <person name="Pilsyk S."/>
            <person name="Malc E."/>
            <person name="Mieczkowski P."/>
            <person name="Kruszewska J.S."/>
            <person name="Biernat P."/>
            <person name="Pawlowska J."/>
        </authorList>
    </citation>
    <scope>NUCLEOTIDE SEQUENCE</scope>
    <source>
        <strain evidence="12">WA0000018081</strain>
    </source>
</reference>
<gene>
    <name evidence="12" type="ORF">INT48_001618</name>
</gene>
<evidence type="ECO:0000256" key="7">
    <source>
        <dbReference type="ARBA" id="ARBA00022898"/>
    </source>
</evidence>
<dbReference type="PANTHER" id="PTHR13693">
    <property type="entry name" value="CLASS II AMINOTRANSFERASE/8-AMINO-7-OXONONANOATE SYNTHASE"/>
    <property type="match status" value="1"/>
</dbReference>